<evidence type="ECO:0000256" key="2">
    <source>
        <dbReference type="ARBA" id="ARBA00023002"/>
    </source>
</evidence>
<dbReference type="PANTHER" id="PTHR42804">
    <property type="entry name" value="ALDEHYDE DEHYDROGENASE"/>
    <property type="match status" value="1"/>
</dbReference>
<comment type="similarity">
    <text evidence="1">Belongs to the aldehyde dehydrogenase family.</text>
</comment>
<name>A0ABU2BMW0_9MICC</name>
<dbReference type="SUPFAM" id="SSF53720">
    <property type="entry name" value="ALDH-like"/>
    <property type="match status" value="1"/>
</dbReference>
<dbReference type="EMBL" id="JAVDYI010000001">
    <property type="protein sequence ID" value="MDR7359023.1"/>
    <property type="molecule type" value="Genomic_DNA"/>
</dbReference>
<protein>
    <submittedName>
        <fullName evidence="4">Aldehyde dehydrogenase (NAD+)</fullName>
        <ecNumber evidence="4">1.2.1.3</ecNumber>
    </submittedName>
</protein>
<accession>A0ABU2BMW0</accession>
<feature type="domain" description="Aldehyde dehydrogenase" evidence="3">
    <location>
        <begin position="37"/>
        <end position="502"/>
    </location>
</feature>
<dbReference type="Gene3D" id="3.40.605.10">
    <property type="entry name" value="Aldehyde Dehydrogenase, Chain A, domain 1"/>
    <property type="match status" value="1"/>
</dbReference>
<dbReference type="EC" id="1.2.1.3" evidence="4"/>
<comment type="caution">
    <text evidence="4">The sequence shown here is derived from an EMBL/GenBank/DDBJ whole genome shotgun (WGS) entry which is preliminary data.</text>
</comment>
<sequence>MSTQQQHLQHQPGAAAARAALALPYRHVDTHFIDGEWLASTGSARNDVTDPATGLAWGSVADGTTEDLEQAVNAARTAFDSGPWPRLSPSQRAAVLLRIADQIEVRSTELSLTNTLENGSPVSETKGAAANAASIFRYFASLAPLLESEDVRPFPNGLGESLVRRDPVGVCGLIAPWNFPINLMVIKLAPALLAGCTVVMKPASPTPLSFRIIMDALAAAGVPAGVANLVTGSGRLGDALVRHPKINKVAFTGSTPVGRKIAAACGELLRPVTLELGGKSSALVLPDADLGAMGDTLIRSCMRNTGQTCYISTRILAPSERYDEVVDLVTSTIATAPQGDPLDPATVFGPSATASQYRTVLEYIESGHAEGARATTGGHKAQLGGDLDAGYFVAPTVFAEVLPGMRISREEIFGPVVSILRYDGIDEGIALANNTEFGLGGLVFGADTDAAQAAADRMDTGSVGINFFASNHAAPFGGRNDSGLGTEYGPEGLAAYLSYKSIHRR</sequence>
<dbReference type="RefSeq" id="WP_310291193.1">
    <property type="nucleotide sequence ID" value="NZ_BAAAWO010000001.1"/>
</dbReference>
<keyword evidence="2 4" id="KW-0560">Oxidoreductase</keyword>
<dbReference type="Pfam" id="PF00171">
    <property type="entry name" value="Aldedh"/>
    <property type="match status" value="1"/>
</dbReference>
<evidence type="ECO:0000256" key="1">
    <source>
        <dbReference type="ARBA" id="ARBA00009986"/>
    </source>
</evidence>
<dbReference type="InterPro" id="IPR016163">
    <property type="entry name" value="Ald_DH_C"/>
</dbReference>
<dbReference type="InterPro" id="IPR015590">
    <property type="entry name" value="Aldehyde_DH_dom"/>
</dbReference>
<dbReference type="GO" id="GO:0004029">
    <property type="term" value="F:aldehyde dehydrogenase (NAD+) activity"/>
    <property type="evidence" value="ECO:0007669"/>
    <property type="project" value="UniProtKB-EC"/>
</dbReference>
<gene>
    <name evidence="4" type="ORF">J2S64_002714</name>
</gene>
<organism evidence="4 5">
    <name type="scientific">Paeniglutamicibacter sulfureus</name>
    <dbReference type="NCBI Taxonomy" id="43666"/>
    <lineage>
        <taxon>Bacteria</taxon>
        <taxon>Bacillati</taxon>
        <taxon>Actinomycetota</taxon>
        <taxon>Actinomycetes</taxon>
        <taxon>Micrococcales</taxon>
        <taxon>Micrococcaceae</taxon>
        <taxon>Paeniglutamicibacter</taxon>
    </lineage>
</organism>
<dbReference type="InterPro" id="IPR016162">
    <property type="entry name" value="Ald_DH_N"/>
</dbReference>
<reference evidence="4 5" key="1">
    <citation type="submission" date="2023-07" db="EMBL/GenBank/DDBJ databases">
        <title>Sequencing the genomes of 1000 actinobacteria strains.</title>
        <authorList>
            <person name="Klenk H.-P."/>
        </authorList>
    </citation>
    <scope>NUCLEOTIDE SEQUENCE [LARGE SCALE GENOMIC DNA]</scope>
    <source>
        <strain evidence="4 5">DSM 20167</strain>
    </source>
</reference>
<evidence type="ECO:0000259" key="3">
    <source>
        <dbReference type="Pfam" id="PF00171"/>
    </source>
</evidence>
<dbReference type="Proteomes" id="UP001183817">
    <property type="component" value="Unassembled WGS sequence"/>
</dbReference>
<proteinExistence type="inferred from homology"/>
<dbReference type="PANTHER" id="PTHR42804:SF1">
    <property type="entry name" value="ALDEHYDE DEHYDROGENASE-RELATED"/>
    <property type="match status" value="1"/>
</dbReference>
<dbReference type="Gene3D" id="3.40.309.10">
    <property type="entry name" value="Aldehyde Dehydrogenase, Chain A, domain 2"/>
    <property type="match status" value="1"/>
</dbReference>
<keyword evidence="5" id="KW-1185">Reference proteome</keyword>
<dbReference type="InterPro" id="IPR016161">
    <property type="entry name" value="Ald_DH/histidinol_DH"/>
</dbReference>
<evidence type="ECO:0000313" key="5">
    <source>
        <dbReference type="Proteomes" id="UP001183817"/>
    </source>
</evidence>
<evidence type="ECO:0000313" key="4">
    <source>
        <dbReference type="EMBL" id="MDR7359023.1"/>
    </source>
</evidence>